<dbReference type="EC" id="6.1.1.6" evidence="12"/>
<dbReference type="FunFam" id="2.40.50.140:FF:000024">
    <property type="entry name" value="Lysine--tRNA ligase"/>
    <property type="match status" value="1"/>
</dbReference>
<dbReference type="HAMAP" id="MF_00252">
    <property type="entry name" value="Lys_tRNA_synth_class2"/>
    <property type="match status" value="1"/>
</dbReference>
<evidence type="ECO:0000256" key="13">
    <source>
        <dbReference type="RuleBase" id="RU000336"/>
    </source>
</evidence>
<evidence type="ECO:0000313" key="15">
    <source>
        <dbReference type="EMBL" id="BDS14122.1"/>
    </source>
</evidence>
<keyword evidence="4 12" id="KW-0436">Ligase</keyword>
<dbReference type="InterPro" id="IPR018149">
    <property type="entry name" value="Lys-tRNA-synth_II_C"/>
</dbReference>
<gene>
    <name evidence="12" type="primary">lysS</name>
    <name evidence="15" type="ORF">AsAng_0048940</name>
</gene>
<dbReference type="NCBIfam" id="NF001756">
    <property type="entry name" value="PRK00484.1"/>
    <property type="match status" value="1"/>
</dbReference>
<organism evidence="15 16">
    <name type="scientific">Aureispira anguillae</name>
    <dbReference type="NCBI Taxonomy" id="2864201"/>
    <lineage>
        <taxon>Bacteria</taxon>
        <taxon>Pseudomonadati</taxon>
        <taxon>Bacteroidota</taxon>
        <taxon>Saprospiria</taxon>
        <taxon>Saprospirales</taxon>
        <taxon>Saprospiraceae</taxon>
        <taxon>Aureispira</taxon>
    </lineage>
</organism>
<dbReference type="InterPro" id="IPR006195">
    <property type="entry name" value="aa-tRNA-synth_II"/>
</dbReference>
<feature type="binding site" evidence="12">
    <location>
        <position position="438"/>
    </location>
    <ligand>
        <name>Mg(2+)</name>
        <dbReference type="ChEBI" id="CHEBI:18420"/>
        <label>1</label>
    </ligand>
</feature>
<protein>
    <recommendedName>
        <fullName evidence="12">Lysine--tRNA ligase</fullName>
        <ecNumber evidence="12">6.1.1.6</ecNumber>
    </recommendedName>
    <alternativeName>
        <fullName evidence="12">Lysyl-tRNA synthetase</fullName>
        <shortName evidence="12">LysRS</shortName>
    </alternativeName>
</protein>
<name>A0A915YJH3_9BACT</name>
<evidence type="ECO:0000256" key="7">
    <source>
        <dbReference type="ARBA" id="ARBA00022840"/>
    </source>
</evidence>
<evidence type="ECO:0000256" key="3">
    <source>
        <dbReference type="ARBA" id="ARBA00022490"/>
    </source>
</evidence>
<dbReference type="RefSeq" id="WP_264789356.1">
    <property type="nucleotide sequence ID" value="NZ_AP026867.1"/>
</dbReference>
<dbReference type="PANTHER" id="PTHR42918:SF15">
    <property type="entry name" value="LYSINE--TRNA LIGASE, CHLOROPLASTIC_MITOCHONDRIAL"/>
    <property type="match status" value="1"/>
</dbReference>
<evidence type="ECO:0000313" key="16">
    <source>
        <dbReference type="Proteomes" id="UP001060919"/>
    </source>
</evidence>
<dbReference type="AlphaFoldDB" id="A0A915YJH3"/>
<keyword evidence="5 12" id="KW-0479">Metal-binding</keyword>
<comment type="similarity">
    <text evidence="2 12">Belongs to the class-II aminoacyl-tRNA synthetase family.</text>
</comment>
<dbReference type="InterPro" id="IPR012340">
    <property type="entry name" value="NA-bd_OB-fold"/>
</dbReference>
<dbReference type="FunFam" id="3.30.930.10:FF:000238">
    <property type="entry name" value="Lysine--tRNA ligase"/>
    <property type="match status" value="1"/>
</dbReference>
<proteinExistence type="inferred from homology"/>
<accession>A0A915YJH3</accession>
<dbReference type="SUPFAM" id="SSF50249">
    <property type="entry name" value="Nucleic acid-binding proteins"/>
    <property type="match status" value="1"/>
</dbReference>
<keyword evidence="8 12" id="KW-0460">Magnesium</keyword>
<comment type="subunit">
    <text evidence="12">Homodimer.</text>
</comment>
<dbReference type="Gene3D" id="2.40.50.140">
    <property type="entry name" value="Nucleic acid-binding proteins"/>
    <property type="match status" value="1"/>
</dbReference>
<dbReference type="InterPro" id="IPR045864">
    <property type="entry name" value="aa-tRNA-synth_II/BPL/LPL"/>
</dbReference>
<dbReference type="PRINTS" id="PR00982">
    <property type="entry name" value="TRNASYNTHLYS"/>
</dbReference>
<feature type="binding site" evidence="12">
    <location>
        <position position="445"/>
    </location>
    <ligand>
        <name>Mg(2+)</name>
        <dbReference type="ChEBI" id="CHEBI:18420"/>
        <label>1</label>
    </ligand>
</feature>
<evidence type="ECO:0000256" key="1">
    <source>
        <dbReference type="ARBA" id="ARBA00004496"/>
    </source>
</evidence>
<keyword evidence="9 12" id="KW-0648">Protein biosynthesis</keyword>
<evidence type="ECO:0000256" key="4">
    <source>
        <dbReference type="ARBA" id="ARBA00022598"/>
    </source>
</evidence>
<dbReference type="GO" id="GO:0005524">
    <property type="term" value="F:ATP binding"/>
    <property type="evidence" value="ECO:0007669"/>
    <property type="project" value="UniProtKB-UniRule"/>
</dbReference>
<comment type="cofactor">
    <cofactor evidence="12 13">
        <name>Mg(2+)</name>
        <dbReference type="ChEBI" id="CHEBI:18420"/>
    </cofactor>
    <text evidence="12 13">Binds 3 Mg(2+) ions per subunit.</text>
</comment>
<evidence type="ECO:0000256" key="6">
    <source>
        <dbReference type="ARBA" id="ARBA00022741"/>
    </source>
</evidence>
<comment type="subcellular location">
    <subcellularLocation>
        <location evidence="1 12">Cytoplasm</location>
    </subcellularLocation>
</comment>
<keyword evidence="7 12" id="KW-0067">ATP-binding</keyword>
<dbReference type="InterPro" id="IPR044136">
    <property type="entry name" value="Lys-tRNA-ligase_II_N"/>
</dbReference>
<keyword evidence="3 12" id="KW-0963">Cytoplasm</keyword>
<dbReference type="GO" id="GO:0000049">
    <property type="term" value="F:tRNA binding"/>
    <property type="evidence" value="ECO:0007669"/>
    <property type="project" value="TreeGrafter"/>
</dbReference>
<reference evidence="15" key="1">
    <citation type="submission" date="2022-09" db="EMBL/GenBank/DDBJ databases">
        <title>Aureispira anguillicida sp. nov., isolated from Leptocephalus of Japanese eel Anguilla japonica.</title>
        <authorList>
            <person name="Yuasa K."/>
            <person name="Mekata T."/>
            <person name="Ikunari K."/>
        </authorList>
    </citation>
    <scope>NUCLEOTIDE SEQUENCE</scope>
    <source>
        <strain evidence="15">EL160426</strain>
    </source>
</reference>
<dbReference type="GO" id="GO:0005829">
    <property type="term" value="C:cytosol"/>
    <property type="evidence" value="ECO:0007669"/>
    <property type="project" value="TreeGrafter"/>
</dbReference>
<dbReference type="Pfam" id="PF01336">
    <property type="entry name" value="tRNA_anti-codon"/>
    <property type="match status" value="1"/>
</dbReference>
<dbReference type="SUPFAM" id="SSF55681">
    <property type="entry name" value="Class II aaRS and biotin synthetases"/>
    <property type="match status" value="1"/>
</dbReference>
<dbReference type="Gene3D" id="3.30.930.10">
    <property type="entry name" value="Bira Bifunctional Protein, Domain 2"/>
    <property type="match status" value="1"/>
</dbReference>
<dbReference type="Proteomes" id="UP001060919">
    <property type="component" value="Chromosome"/>
</dbReference>
<feature type="binding site" evidence="12">
    <location>
        <position position="445"/>
    </location>
    <ligand>
        <name>Mg(2+)</name>
        <dbReference type="ChEBI" id="CHEBI:18420"/>
        <label>2</label>
    </ligand>
</feature>
<evidence type="ECO:0000256" key="11">
    <source>
        <dbReference type="ARBA" id="ARBA00048573"/>
    </source>
</evidence>
<dbReference type="NCBIfam" id="TIGR00499">
    <property type="entry name" value="lysS_bact"/>
    <property type="match status" value="1"/>
</dbReference>
<evidence type="ECO:0000259" key="14">
    <source>
        <dbReference type="PROSITE" id="PS50862"/>
    </source>
</evidence>
<dbReference type="InterPro" id="IPR004364">
    <property type="entry name" value="Aa-tRNA-synt_II"/>
</dbReference>
<comment type="catalytic activity">
    <reaction evidence="11 12 13">
        <text>tRNA(Lys) + L-lysine + ATP = L-lysyl-tRNA(Lys) + AMP + diphosphate</text>
        <dbReference type="Rhea" id="RHEA:20792"/>
        <dbReference type="Rhea" id="RHEA-COMP:9696"/>
        <dbReference type="Rhea" id="RHEA-COMP:9697"/>
        <dbReference type="ChEBI" id="CHEBI:30616"/>
        <dbReference type="ChEBI" id="CHEBI:32551"/>
        <dbReference type="ChEBI" id="CHEBI:33019"/>
        <dbReference type="ChEBI" id="CHEBI:78442"/>
        <dbReference type="ChEBI" id="CHEBI:78529"/>
        <dbReference type="ChEBI" id="CHEBI:456215"/>
        <dbReference type="EC" id="6.1.1.6"/>
    </reaction>
</comment>
<dbReference type="PROSITE" id="PS50862">
    <property type="entry name" value="AA_TRNA_LIGASE_II"/>
    <property type="match status" value="1"/>
</dbReference>
<dbReference type="Pfam" id="PF00152">
    <property type="entry name" value="tRNA-synt_2"/>
    <property type="match status" value="1"/>
</dbReference>
<keyword evidence="10 12" id="KW-0030">Aminoacyl-tRNA synthetase</keyword>
<dbReference type="InterPro" id="IPR002313">
    <property type="entry name" value="Lys-tRNA-ligase_II"/>
</dbReference>
<dbReference type="KEGG" id="aup:AsAng_0048940"/>
<dbReference type="EMBL" id="AP026867">
    <property type="protein sequence ID" value="BDS14122.1"/>
    <property type="molecule type" value="Genomic_DNA"/>
</dbReference>
<sequence>MAFSETEIAAMNQKIDGIVATGILGERKLNDQDMARLENLKGLLNLKINPYPAEKFDVTHYAKDIKQEFNEENVEAFAEVSLAGRIMAKRGKGAVLFAEIQDSTERIQLFIKRDALCPDENKDFYNLAVKKLLDLGDYVGVRGSIFKTKMGEISVRVNEFIFLSKSLRPLPVVKRDEEGNIFDGFTNPELRYRQRYVDLTVNPEVKDVFVKRATLLKTMRNFFDSKGWMEVETPILQAVHGGAAARPFETHHNTLDMGLYMRIANELYLKRLIVGGFEGVYEIGKMFRNEGMDSTHNPEFTAMEIYVAYKDYIWMMKMVEDLLEKIAMTLHGKTTVEVGEHTIEFKGPYRKLSMYDSIKEYTGIDVSEMDEAALRQVCQDLHIEVDESMGKGKLIDEIFGEKVEANLIQPTYITDYPIEMTPLAKKHRTKDGLVERFELFMMGKEIANAYTELNDPIDQRERFVHQLDLANRGDDEAMVLDEDFLRALEYGMPPTSGLGIGIDRLVMMMTNHSSIQEVLFFPQMKPEVTQVSAEVE</sequence>
<evidence type="ECO:0000256" key="2">
    <source>
        <dbReference type="ARBA" id="ARBA00008226"/>
    </source>
</evidence>
<dbReference type="GO" id="GO:0004824">
    <property type="term" value="F:lysine-tRNA ligase activity"/>
    <property type="evidence" value="ECO:0007669"/>
    <property type="project" value="UniProtKB-UniRule"/>
</dbReference>
<dbReference type="PANTHER" id="PTHR42918">
    <property type="entry name" value="LYSYL-TRNA SYNTHETASE"/>
    <property type="match status" value="1"/>
</dbReference>
<dbReference type="InterPro" id="IPR004365">
    <property type="entry name" value="NA-bd_OB_tRNA"/>
</dbReference>
<dbReference type="CDD" id="cd04322">
    <property type="entry name" value="LysRS_N"/>
    <property type="match status" value="1"/>
</dbReference>
<keyword evidence="16" id="KW-1185">Reference proteome</keyword>
<evidence type="ECO:0000256" key="10">
    <source>
        <dbReference type="ARBA" id="ARBA00023146"/>
    </source>
</evidence>
<feature type="domain" description="Aminoacyl-transfer RNA synthetases class-II family profile" evidence="14">
    <location>
        <begin position="215"/>
        <end position="522"/>
    </location>
</feature>
<dbReference type="CDD" id="cd00775">
    <property type="entry name" value="LysRS_core"/>
    <property type="match status" value="1"/>
</dbReference>
<dbReference type="GO" id="GO:0006430">
    <property type="term" value="P:lysyl-tRNA aminoacylation"/>
    <property type="evidence" value="ECO:0007669"/>
    <property type="project" value="UniProtKB-UniRule"/>
</dbReference>
<evidence type="ECO:0000256" key="5">
    <source>
        <dbReference type="ARBA" id="ARBA00022723"/>
    </source>
</evidence>
<evidence type="ECO:0000256" key="9">
    <source>
        <dbReference type="ARBA" id="ARBA00022917"/>
    </source>
</evidence>
<keyword evidence="6 12" id="KW-0547">Nucleotide-binding</keyword>
<evidence type="ECO:0000256" key="8">
    <source>
        <dbReference type="ARBA" id="ARBA00022842"/>
    </source>
</evidence>
<evidence type="ECO:0000256" key="12">
    <source>
        <dbReference type="HAMAP-Rule" id="MF_00252"/>
    </source>
</evidence>
<dbReference type="GO" id="GO:0000287">
    <property type="term" value="F:magnesium ion binding"/>
    <property type="evidence" value="ECO:0007669"/>
    <property type="project" value="UniProtKB-UniRule"/>
</dbReference>